<accession>A0A2Z6PFT5</accession>
<dbReference type="Proteomes" id="UP000242715">
    <property type="component" value="Unassembled WGS sequence"/>
</dbReference>
<name>A0A2Z6PFT5_TRISU</name>
<protein>
    <submittedName>
        <fullName evidence="1">Uncharacterized protein</fullName>
    </submittedName>
</protein>
<evidence type="ECO:0000313" key="1">
    <source>
        <dbReference type="EMBL" id="GAU42977.1"/>
    </source>
</evidence>
<organism evidence="1 2">
    <name type="scientific">Trifolium subterraneum</name>
    <name type="common">Subterranean clover</name>
    <dbReference type="NCBI Taxonomy" id="3900"/>
    <lineage>
        <taxon>Eukaryota</taxon>
        <taxon>Viridiplantae</taxon>
        <taxon>Streptophyta</taxon>
        <taxon>Embryophyta</taxon>
        <taxon>Tracheophyta</taxon>
        <taxon>Spermatophyta</taxon>
        <taxon>Magnoliopsida</taxon>
        <taxon>eudicotyledons</taxon>
        <taxon>Gunneridae</taxon>
        <taxon>Pentapetalae</taxon>
        <taxon>rosids</taxon>
        <taxon>fabids</taxon>
        <taxon>Fabales</taxon>
        <taxon>Fabaceae</taxon>
        <taxon>Papilionoideae</taxon>
        <taxon>50 kb inversion clade</taxon>
        <taxon>NPAAA clade</taxon>
        <taxon>Hologalegina</taxon>
        <taxon>IRL clade</taxon>
        <taxon>Trifolieae</taxon>
        <taxon>Trifolium</taxon>
    </lineage>
</organism>
<reference evidence="2" key="1">
    <citation type="journal article" date="2017" name="Front. Plant Sci.">
        <title>Climate Clever Clovers: New Paradigm to Reduce the Environmental Footprint of Ruminants by Breeding Low Methanogenic Forages Utilizing Haplotype Variation.</title>
        <authorList>
            <person name="Kaur P."/>
            <person name="Appels R."/>
            <person name="Bayer P.E."/>
            <person name="Keeble-Gagnere G."/>
            <person name="Wang J."/>
            <person name="Hirakawa H."/>
            <person name="Shirasawa K."/>
            <person name="Vercoe P."/>
            <person name="Stefanova K."/>
            <person name="Durmic Z."/>
            <person name="Nichols P."/>
            <person name="Revell C."/>
            <person name="Isobe S.N."/>
            <person name="Edwards D."/>
            <person name="Erskine W."/>
        </authorList>
    </citation>
    <scope>NUCLEOTIDE SEQUENCE [LARGE SCALE GENOMIC DNA]</scope>
    <source>
        <strain evidence="2">cv. Daliak</strain>
    </source>
</reference>
<evidence type="ECO:0000313" key="2">
    <source>
        <dbReference type="Proteomes" id="UP000242715"/>
    </source>
</evidence>
<dbReference type="AlphaFoldDB" id="A0A2Z6PFT5"/>
<keyword evidence="2" id="KW-1185">Reference proteome</keyword>
<gene>
    <name evidence="1" type="ORF">TSUD_188500</name>
</gene>
<dbReference type="EMBL" id="DF973950">
    <property type="protein sequence ID" value="GAU42977.1"/>
    <property type="molecule type" value="Genomic_DNA"/>
</dbReference>
<sequence length="61" mass="7167">METKLHSADSTLKTNTFGYHGEQFTWANNQENDLHIKERLDRFVLVHLGFISFQDAQIIIF</sequence>
<proteinExistence type="predicted"/>